<dbReference type="InterPro" id="IPR008581">
    <property type="entry name" value="DUF863_pln"/>
</dbReference>
<protein>
    <submittedName>
        <fullName evidence="2">Uncharacterized protein</fullName>
    </submittedName>
</protein>
<name>A0AAW1WM28_RUBAR</name>
<sequence length="295" mass="32832">MILCHTCREKLKEQNLVLEKGSANDNADSRHQIDLNRSLTEEETQIDLEAPVIVETYHSWRNLYGKQMKTLHMNLIKNVPLFAKAIIASVKGTSSTACDEGSSLDVMDHFEYMALNLVETKLEQCCNVPSDNPKQDVAWSKRPQKGQTRRGRQQKDFSRDVLPSLACLLRNEVTEDLKTFEGSIRASGGSLQSGLAQRNAGKIDQQPQCGELQGVKDRSLTVTSWECNISARVEAYVSLGSEKRIVGNFGTFESAVLGVANADKLMELRRSRPKKPKAAVMGLIKVSHFLDLLIA</sequence>
<dbReference type="Proteomes" id="UP001457282">
    <property type="component" value="Unassembled WGS sequence"/>
</dbReference>
<evidence type="ECO:0000256" key="1">
    <source>
        <dbReference type="SAM" id="MobiDB-lite"/>
    </source>
</evidence>
<keyword evidence="3" id="KW-1185">Reference proteome</keyword>
<organism evidence="2 3">
    <name type="scientific">Rubus argutus</name>
    <name type="common">Southern blackberry</name>
    <dbReference type="NCBI Taxonomy" id="59490"/>
    <lineage>
        <taxon>Eukaryota</taxon>
        <taxon>Viridiplantae</taxon>
        <taxon>Streptophyta</taxon>
        <taxon>Embryophyta</taxon>
        <taxon>Tracheophyta</taxon>
        <taxon>Spermatophyta</taxon>
        <taxon>Magnoliopsida</taxon>
        <taxon>eudicotyledons</taxon>
        <taxon>Gunneridae</taxon>
        <taxon>Pentapetalae</taxon>
        <taxon>rosids</taxon>
        <taxon>fabids</taxon>
        <taxon>Rosales</taxon>
        <taxon>Rosaceae</taxon>
        <taxon>Rosoideae</taxon>
        <taxon>Rosoideae incertae sedis</taxon>
        <taxon>Rubus</taxon>
    </lineage>
</organism>
<dbReference type="PANTHER" id="PTHR33167:SF70">
    <property type="entry name" value="DUF3741 DOMAIN-CONTAINING PROTEIN"/>
    <property type="match status" value="1"/>
</dbReference>
<accession>A0AAW1WM28</accession>
<comment type="caution">
    <text evidence="2">The sequence shown here is derived from an EMBL/GenBank/DDBJ whole genome shotgun (WGS) entry which is preliminary data.</text>
</comment>
<feature type="region of interest" description="Disordered" evidence="1">
    <location>
        <begin position="129"/>
        <end position="156"/>
    </location>
</feature>
<evidence type="ECO:0000313" key="3">
    <source>
        <dbReference type="Proteomes" id="UP001457282"/>
    </source>
</evidence>
<dbReference type="PANTHER" id="PTHR33167">
    <property type="entry name" value="TRANSCRIPTION FACTOR, PUTATIVE (DUF863)-RELATED"/>
    <property type="match status" value="1"/>
</dbReference>
<proteinExistence type="predicted"/>
<evidence type="ECO:0000313" key="2">
    <source>
        <dbReference type="EMBL" id="KAK9924994.1"/>
    </source>
</evidence>
<gene>
    <name evidence="2" type="ORF">M0R45_033335</name>
</gene>
<reference evidence="2 3" key="1">
    <citation type="journal article" date="2023" name="G3 (Bethesda)">
        <title>A chromosome-length genome assembly and annotation of blackberry (Rubus argutus, cv. 'Hillquist').</title>
        <authorList>
            <person name="Bruna T."/>
            <person name="Aryal R."/>
            <person name="Dudchenko O."/>
            <person name="Sargent D.J."/>
            <person name="Mead D."/>
            <person name="Buti M."/>
            <person name="Cavallini A."/>
            <person name="Hytonen T."/>
            <person name="Andres J."/>
            <person name="Pham M."/>
            <person name="Weisz D."/>
            <person name="Mascagni F."/>
            <person name="Usai G."/>
            <person name="Natali L."/>
            <person name="Bassil N."/>
            <person name="Fernandez G.E."/>
            <person name="Lomsadze A."/>
            <person name="Armour M."/>
            <person name="Olukolu B."/>
            <person name="Poorten T."/>
            <person name="Britton C."/>
            <person name="Davik J."/>
            <person name="Ashrafi H."/>
            <person name="Aiden E.L."/>
            <person name="Borodovsky M."/>
            <person name="Worthington M."/>
        </authorList>
    </citation>
    <scope>NUCLEOTIDE SEQUENCE [LARGE SCALE GENOMIC DNA]</scope>
    <source>
        <strain evidence="2">PI 553951</strain>
    </source>
</reference>
<dbReference type="EMBL" id="JBEDUW010000006">
    <property type="protein sequence ID" value="KAK9924994.1"/>
    <property type="molecule type" value="Genomic_DNA"/>
</dbReference>
<feature type="compositionally biased region" description="Basic residues" evidence="1">
    <location>
        <begin position="142"/>
        <end position="152"/>
    </location>
</feature>
<dbReference type="Pfam" id="PF05904">
    <property type="entry name" value="DUF863"/>
    <property type="match status" value="1"/>
</dbReference>
<dbReference type="AlphaFoldDB" id="A0AAW1WM28"/>